<evidence type="ECO:0000313" key="3">
    <source>
        <dbReference type="EMBL" id="MDC0721440.1"/>
    </source>
</evidence>
<gene>
    <name evidence="3" type="ORF">POL25_31325</name>
</gene>
<dbReference type="RefSeq" id="WP_272089943.1">
    <property type="nucleotide sequence ID" value="NZ_JAQNDL010000003.1"/>
</dbReference>
<dbReference type="InterPro" id="IPR051043">
    <property type="entry name" value="Sulfatase_Mod_Factor_Kinase"/>
</dbReference>
<name>A0ABT5E6X9_9BACT</name>
<organism evidence="3 4">
    <name type="scientific">Nannocystis bainbridge</name>
    <dbReference type="NCBI Taxonomy" id="2995303"/>
    <lineage>
        <taxon>Bacteria</taxon>
        <taxon>Pseudomonadati</taxon>
        <taxon>Myxococcota</taxon>
        <taxon>Polyangia</taxon>
        <taxon>Nannocystales</taxon>
        <taxon>Nannocystaceae</taxon>
        <taxon>Nannocystis</taxon>
    </lineage>
</organism>
<dbReference type="InterPro" id="IPR042095">
    <property type="entry name" value="SUMF_sf"/>
</dbReference>
<accession>A0ABT5E6X9</accession>
<proteinExistence type="predicted"/>
<dbReference type="SUPFAM" id="SSF56436">
    <property type="entry name" value="C-type lectin-like"/>
    <property type="match status" value="1"/>
</dbReference>
<reference evidence="3 4" key="1">
    <citation type="submission" date="2022-11" db="EMBL/GenBank/DDBJ databases">
        <title>Minimal conservation of predation-associated metabolite biosynthetic gene clusters underscores biosynthetic potential of Myxococcota including descriptions for ten novel species: Archangium lansinium sp. nov., Myxococcus landrumus sp. nov., Nannocystis bai.</title>
        <authorList>
            <person name="Ahearne A."/>
            <person name="Stevens C."/>
            <person name="Dowd S."/>
        </authorList>
    </citation>
    <scope>NUCLEOTIDE SEQUENCE [LARGE SCALE GENOMIC DNA]</scope>
    <source>
        <strain evidence="3 4">BB15-2</strain>
    </source>
</reference>
<sequence>MPKAQRLAGLVSSTLLACAPELPRSVQPSGRSGAEPWPDIAAPMPARRDSRGDAALIVSIEDYSQLPDRPGAHAVAGAWYRYLWQTRGLRPARISWLRDRQAGGDSLRKALQQAHGRVGKDATLWVVFVGHAATAAGDAHGILLDPDASAGRWRGTPVRGLLALAGHGLHRRLIAVLDGCLPEGTGDAARSGLTASGLPALAPWAGLAPRSHDPMRGSGLGAMLAETRDRVALDMARRGREPADAVVFTAGAGPACREDLPGADTPALSYLLLGGLRGWADISGDGRVSASEAHRHVDLLLRTGYHGSPATPRPQARGVEFTLAHDARERGPTIAGVLPLDETIDERALAAEAGALFVAEPMLKIDRGRFTLGCRSRRDRACEADERPASRVFLDSFAIDEHEVTWRDYAACVAAGGCEKIAVHRCEVWTGDAFVRGAPLADAFMREDHPVVCATWAQAAAFCAWRDKRLPTEAEWERAARGPDDRHEYPWGDAPPTCQRAQTHECGPTTAPVGSHPAGRSPDGVHDLAGNASEWVADWYHPRAYARSHGHNPAGPDRGEVRVVRGGSFYDGPGYLRVSYRYGLSPQWGYGTVGFRCAR</sequence>
<dbReference type="Gene3D" id="3.40.50.1460">
    <property type="match status" value="1"/>
</dbReference>
<comment type="caution">
    <text evidence="3">The sequence shown here is derived from an EMBL/GenBank/DDBJ whole genome shotgun (WGS) entry which is preliminary data.</text>
</comment>
<feature type="domain" description="Sulfatase-modifying factor enzyme-like" evidence="2">
    <location>
        <begin position="361"/>
        <end position="599"/>
    </location>
</feature>
<dbReference type="Pfam" id="PF03781">
    <property type="entry name" value="FGE-sulfatase"/>
    <property type="match status" value="1"/>
</dbReference>
<protein>
    <submittedName>
        <fullName evidence="3">SUMF1/EgtB/PvdO family nonheme iron enzyme</fullName>
    </submittedName>
</protein>
<feature type="region of interest" description="Disordered" evidence="1">
    <location>
        <begin position="22"/>
        <end position="47"/>
    </location>
</feature>
<feature type="region of interest" description="Disordered" evidence="1">
    <location>
        <begin position="502"/>
        <end position="521"/>
    </location>
</feature>
<dbReference type="InterPro" id="IPR005532">
    <property type="entry name" value="SUMF_dom"/>
</dbReference>
<dbReference type="PROSITE" id="PS51257">
    <property type="entry name" value="PROKAR_LIPOPROTEIN"/>
    <property type="match status" value="1"/>
</dbReference>
<evidence type="ECO:0000313" key="4">
    <source>
        <dbReference type="Proteomes" id="UP001221686"/>
    </source>
</evidence>
<dbReference type="EMBL" id="JAQNDL010000003">
    <property type="protein sequence ID" value="MDC0721440.1"/>
    <property type="molecule type" value="Genomic_DNA"/>
</dbReference>
<dbReference type="Gene3D" id="3.90.1580.10">
    <property type="entry name" value="paralog of FGE (formylglycine-generating enzyme)"/>
    <property type="match status" value="1"/>
</dbReference>
<dbReference type="PANTHER" id="PTHR23150">
    <property type="entry name" value="SULFATASE MODIFYING FACTOR 1, 2"/>
    <property type="match status" value="1"/>
</dbReference>
<dbReference type="PANTHER" id="PTHR23150:SF19">
    <property type="entry name" value="FORMYLGLYCINE-GENERATING ENZYME"/>
    <property type="match status" value="1"/>
</dbReference>
<evidence type="ECO:0000259" key="2">
    <source>
        <dbReference type="Pfam" id="PF03781"/>
    </source>
</evidence>
<evidence type="ECO:0000256" key="1">
    <source>
        <dbReference type="SAM" id="MobiDB-lite"/>
    </source>
</evidence>
<keyword evidence="4" id="KW-1185">Reference proteome</keyword>
<dbReference type="InterPro" id="IPR016187">
    <property type="entry name" value="CTDL_fold"/>
</dbReference>
<dbReference type="Proteomes" id="UP001221686">
    <property type="component" value="Unassembled WGS sequence"/>
</dbReference>